<dbReference type="SUPFAM" id="SSF56672">
    <property type="entry name" value="DNA/RNA polymerases"/>
    <property type="match status" value="1"/>
</dbReference>
<feature type="domain" description="Reverse transcriptase Ty1/copia-type" evidence="1">
    <location>
        <begin position="3"/>
        <end position="111"/>
    </location>
</feature>
<dbReference type="PANTHER" id="PTHR11439">
    <property type="entry name" value="GAG-POL-RELATED RETROTRANSPOSON"/>
    <property type="match status" value="1"/>
</dbReference>
<name>A0A0V0IVS5_SOLCH</name>
<accession>A0A0V0IVS5</accession>
<sequence>MRLHQFLMVVGFSPSKTDTSLLVYQAHGVPTYLLVYVDDIIVTSSHPSFLESIISKLGDEFSIRDLGCRSFFLGIEVKHTATELYLSQQQYIANLLTRAAMHNCKPVRTHMAPNTKLHASDSPLFDDPTLYRTIVGALQYVTLTRPDLTFVVNKVCQFMHSPSQNQWSVVKRVLRYLKLTMHHRFVIPRSSNLVLQAFTDSDWAGSLDDKVHGWLRNLSWKCIDLLSSKKQRTVARSSTESEYKALADAATELMWLQSLLFELNISLRTSPMLWCDNLGAIYLSINPFFHGRTKHVEIDFHFVRDKVAHKDLSVQFLSTFYPQKINLPMFLPSLLLQPDLSFFAPS</sequence>
<dbReference type="InterPro" id="IPR013103">
    <property type="entry name" value="RVT_2"/>
</dbReference>
<organism evidence="2">
    <name type="scientific">Solanum chacoense</name>
    <name type="common">Chaco potato</name>
    <dbReference type="NCBI Taxonomy" id="4108"/>
    <lineage>
        <taxon>Eukaryota</taxon>
        <taxon>Viridiplantae</taxon>
        <taxon>Streptophyta</taxon>
        <taxon>Embryophyta</taxon>
        <taxon>Tracheophyta</taxon>
        <taxon>Spermatophyta</taxon>
        <taxon>Magnoliopsida</taxon>
        <taxon>eudicotyledons</taxon>
        <taxon>Gunneridae</taxon>
        <taxon>Pentapetalae</taxon>
        <taxon>asterids</taxon>
        <taxon>lamiids</taxon>
        <taxon>Solanales</taxon>
        <taxon>Solanaceae</taxon>
        <taxon>Solanoideae</taxon>
        <taxon>Solaneae</taxon>
        <taxon>Solanum</taxon>
    </lineage>
</organism>
<evidence type="ECO:0000313" key="2">
    <source>
        <dbReference type="EMBL" id="JAP36647.1"/>
    </source>
</evidence>
<dbReference type="EMBL" id="GEDG01001740">
    <property type="protein sequence ID" value="JAP36647.1"/>
    <property type="molecule type" value="Transcribed_RNA"/>
</dbReference>
<evidence type="ECO:0000259" key="1">
    <source>
        <dbReference type="Pfam" id="PF07727"/>
    </source>
</evidence>
<dbReference type="AlphaFoldDB" id="A0A0V0IVS5"/>
<reference evidence="2" key="1">
    <citation type="submission" date="2015-12" db="EMBL/GenBank/DDBJ databases">
        <title>Gene expression during late stages of embryo sac development: a critical building block for successful pollen-pistil interactions.</title>
        <authorList>
            <person name="Liu Y."/>
            <person name="Joly V."/>
            <person name="Sabar M."/>
            <person name="Matton D.P."/>
        </authorList>
    </citation>
    <scope>NUCLEOTIDE SEQUENCE</scope>
</reference>
<dbReference type="CDD" id="cd09272">
    <property type="entry name" value="RNase_HI_RT_Ty1"/>
    <property type="match status" value="1"/>
</dbReference>
<dbReference type="Pfam" id="PF07727">
    <property type="entry name" value="RVT_2"/>
    <property type="match status" value="1"/>
</dbReference>
<dbReference type="PANTHER" id="PTHR11439:SF450">
    <property type="entry name" value="REVERSE TRANSCRIPTASE TY1_COPIA-TYPE DOMAIN-CONTAINING PROTEIN"/>
    <property type="match status" value="1"/>
</dbReference>
<protein>
    <submittedName>
        <fullName evidence="2">Putative ovule protein</fullName>
    </submittedName>
</protein>
<proteinExistence type="predicted"/>
<dbReference type="InterPro" id="IPR043502">
    <property type="entry name" value="DNA/RNA_pol_sf"/>
</dbReference>